<reference evidence="4 5" key="1">
    <citation type="submission" date="2016-10" db="EMBL/GenBank/DDBJ databases">
        <authorList>
            <person name="de Groot N.N."/>
        </authorList>
    </citation>
    <scope>NUCLEOTIDE SEQUENCE [LARGE SCALE GENOMIC DNA]</scope>
    <source>
        <strain evidence="4 5">GAS232</strain>
    </source>
</reference>
<dbReference type="GO" id="GO:0004109">
    <property type="term" value="F:coproporphyrinogen oxidase activity"/>
    <property type="evidence" value="ECO:0007669"/>
    <property type="project" value="InterPro"/>
</dbReference>
<dbReference type="SFLD" id="SFLDG01065">
    <property type="entry name" value="anaerobic_coproporphyrinogen-I"/>
    <property type="match status" value="1"/>
</dbReference>
<evidence type="ECO:0000313" key="4">
    <source>
        <dbReference type="EMBL" id="SDF15684.1"/>
    </source>
</evidence>
<keyword evidence="2" id="KW-0004">4Fe-4S</keyword>
<dbReference type="Proteomes" id="UP000182427">
    <property type="component" value="Chromosome I"/>
</dbReference>
<dbReference type="NCBIfam" id="TIGR00539">
    <property type="entry name" value="hemN_rel"/>
    <property type="match status" value="1"/>
</dbReference>
<dbReference type="GO" id="GO:0046872">
    <property type="term" value="F:metal ion binding"/>
    <property type="evidence" value="ECO:0007669"/>
    <property type="project" value="UniProtKB-UniRule"/>
</dbReference>
<protein>
    <recommendedName>
        <fullName evidence="2">Heme chaperone HemW</fullName>
    </recommendedName>
</protein>
<dbReference type="OrthoDB" id="9808022at2"/>
<dbReference type="InterPro" id="IPR007197">
    <property type="entry name" value="rSAM"/>
</dbReference>
<dbReference type="Gene3D" id="3.80.30.20">
    <property type="entry name" value="tm_1862 like domain"/>
    <property type="match status" value="1"/>
</dbReference>
<keyword evidence="2" id="KW-0479">Metal-binding</keyword>
<keyword evidence="2" id="KW-0143">Chaperone</keyword>
<dbReference type="InterPro" id="IPR058240">
    <property type="entry name" value="rSAM_sf"/>
</dbReference>
<keyword evidence="2" id="KW-0411">Iron-sulfur</keyword>
<evidence type="ECO:0000256" key="2">
    <source>
        <dbReference type="RuleBase" id="RU364116"/>
    </source>
</evidence>
<comment type="function">
    <text evidence="2">Probably acts as a heme chaperone, transferring heme to an unknown acceptor. Binds one molecule of heme per monomer, possibly covalently. Binds 1 [4Fe-4S] cluster. The cluster is coordinated with 3 cysteines and an exchangeable S-adenosyl-L-methionine.</text>
</comment>
<evidence type="ECO:0000259" key="3">
    <source>
        <dbReference type="PROSITE" id="PS51918"/>
    </source>
</evidence>
<keyword evidence="2" id="KW-0349">Heme</keyword>
<feature type="domain" description="Radical SAM core" evidence="3">
    <location>
        <begin position="2"/>
        <end position="241"/>
    </location>
</feature>
<dbReference type="InterPro" id="IPR010723">
    <property type="entry name" value="HemN_C"/>
</dbReference>
<dbReference type="InterPro" id="IPR004559">
    <property type="entry name" value="HemW-like"/>
</dbReference>
<name>A0A1G7IT01_9BACT</name>
<keyword evidence="5" id="KW-1185">Reference proteome</keyword>
<dbReference type="PANTHER" id="PTHR13932:SF5">
    <property type="entry name" value="RADICAL S-ADENOSYL METHIONINE DOMAIN-CONTAINING PROTEIN 1, MITOCHONDRIAL"/>
    <property type="match status" value="1"/>
</dbReference>
<proteinExistence type="inferred from homology"/>
<dbReference type="PROSITE" id="PS51918">
    <property type="entry name" value="RADICAL_SAM"/>
    <property type="match status" value="1"/>
</dbReference>
<keyword evidence="2" id="KW-0949">S-adenosyl-L-methionine</keyword>
<comment type="similarity">
    <text evidence="1">Belongs to the anaerobic coproporphyrinogen-III oxidase family. HemW subfamily.</text>
</comment>
<accession>A0A1G7IT01</accession>
<dbReference type="RefSeq" id="WP_083344630.1">
    <property type="nucleotide sequence ID" value="NZ_LT629690.1"/>
</dbReference>
<dbReference type="CDD" id="cd01335">
    <property type="entry name" value="Radical_SAM"/>
    <property type="match status" value="1"/>
</dbReference>
<dbReference type="SFLD" id="SFLDS00029">
    <property type="entry name" value="Radical_SAM"/>
    <property type="match status" value="1"/>
</dbReference>
<dbReference type="EMBL" id="LT629690">
    <property type="protein sequence ID" value="SDF15684.1"/>
    <property type="molecule type" value="Genomic_DNA"/>
</dbReference>
<dbReference type="PANTHER" id="PTHR13932">
    <property type="entry name" value="COPROPORPHYRINIGEN III OXIDASE"/>
    <property type="match status" value="1"/>
</dbReference>
<gene>
    <name evidence="4" type="ORF">SAMN05444167_1559</name>
</gene>
<dbReference type="SFLD" id="SFLDF00562">
    <property type="entry name" value="HemN-like__clustered_with_heat"/>
    <property type="match status" value="1"/>
</dbReference>
<keyword evidence="2" id="KW-0408">Iron</keyword>
<dbReference type="SUPFAM" id="SSF102114">
    <property type="entry name" value="Radical SAM enzymes"/>
    <property type="match status" value="1"/>
</dbReference>
<dbReference type="InterPro" id="IPR034505">
    <property type="entry name" value="Coproporphyrinogen-III_oxidase"/>
</dbReference>
<keyword evidence="2" id="KW-0963">Cytoplasm</keyword>
<dbReference type="InterPro" id="IPR006638">
    <property type="entry name" value="Elp3/MiaA/NifB-like_rSAM"/>
</dbReference>
<comment type="subcellular location">
    <subcellularLocation>
        <location evidence="2">Cytoplasm</location>
    </subcellularLocation>
</comment>
<dbReference type="AlphaFoldDB" id="A0A1G7IT01"/>
<dbReference type="InterPro" id="IPR023404">
    <property type="entry name" value="rSAM_horseshoe"/>
</dbReference>
<dbReference type="Pfam" id="PF06969">
    <property type="entry name" value="HemN_C"/>
    <property type="match status" value="1"/>
</dbReference>
<evidence type="ECO:0000256" key="1">
    <source>
        <dbReference type="ARBA" id="ARBA00006100"/>
    </source>
</evidence>
<dbReference type="GO" id="GO:0051539">
    <property type="term" value="F:4 iron, 4 sulfur cluster binding"/>
    <property type="evidence" value="ECO:0007669"/>
    <property type="project" value="UniProtKB-UniRule"/>
</dbReference>
<dbReference type="Pfam" id="PF04055">
    <property type="entry name" value="Radical_SAM"/>
    <property type="match status" value="1"/>
</dbReference>
<dbReference type="GO" id="GO:0005737">
    <property type="term" value="C:cytoplasm"/>
    <property type="evidence" value="ECO:0007669"/>
    <property type="project" value="UniProtKB-SubCell"/>
</dbReference>
<sequence>MHPHDATLGLYMSVPFCRQKCTFCNFASDAFPPARMTAYVDRLVAEVEASREFAAQHQLIVPQRVDSVFLGGGTPSLLEPEQMARVFAVLRATYPLEQDAEITVEAAPGQISDDLLDVLLRSGVNRISLGVQSFVDAESRAVGRVHTGDACLAELNRLRAAGISNLNVDLIAGLPHQTAASWSHSLQTAMDAGVEHVSVYMLEVDEDSRLGRELIGPGVRYGAHAAPTDSLVADLYTQACEKFDTAGLAQYEISNFARAGYASRHNLKYWKRDAYFGFGLDAHSMLRAQNDSRASRFANGDELDPYIAGSEAVEVEHINMLGEWEESIFLGLRLIDGVSIAELQQAFPASWVNAFAERVQSLQRDGLMRLEDGRAMLTQHGRIVSSSIFGELLADEPAVA</sequence>
<organism evidence="4 5">
    <name type="scientific">Terriglobus roseus</name>
    <dbReference type="NCBI Taxonomy" id="392734"/>
    <lineage>
        <taxon>Bacteria</taxon>
        <taxon>Pseudomonadati</taxon>
        <taxon>Acidobacteriota</taxon>
        <taxon>Terriglobia</taxon>
        <taxon>Terriglobales</taxon>
        <taxon>Acidobacteriaceae</taxon>
        <taxon>Terriglobus</taxon>
    </lineage>
</organism>
<dbReference type="SMART" id="SM00729">
    <property type="entry name" value="Elp3"/>
    <property type="match status" value="1"/>
</dbReference>
<evidence type="ECO:0000313" key="5">
    <source>
        <dbReference type="Proteomes" id="UP000182427"/>
    </source>
</evidence>
<dbReference type="GO" id="GO:0006779">
    <property type="term" value="P:porphyrin-containing compound biosynthetic process"/>
    <property type="evidence" value="ECO:0007669"/>
    <property type="project" value="InterPro"/>
</dbReference>